<organism evidence="2 3">
    <name type="scientific">Vibrio campbellii</name>
    <dbReference type="NCBI Taxonomy" id="680"/>
    <lineage>
        <taxon>Bacteria</taxon>
        <taxon>Pseudomonadati</taxon>
        <taxon>Pseudomonadota</taxon>
        <taxon>Gammaproteobacteria</taxon>
        <taxon>Vibrionales</taxon>
        <taxon>Vibrionaceae</taxon>
        <taxon>Vibrio</taxon>
    </lineage>
</organism>
<keyword evidence="1" id="KW-0732">Signal</keyword>
<evidence type="ECO:0000313" key="2">
    <source>
        <dbReference type="EMBL" id="UTZ29874.1"/>
    </source>
</evidence>
<feature type="signal peptide" evidence="1">
    <location>
        <begin position="1"/>
        <end position="18"/>
    </location>
</feature>
<feature type="chain" id="PRO_5042073664" description="Aerolysin family beta-barrel pore-forming toxin" evidence="1">
    <location>
        <begin position="19"/>
        <end position="364"/>
    </location>
</feature>
<reference evidence="2" key="1">
    <citation type="submission" date="2020-03" db="EMBL/GenBank/DDBJ databases">
        <title>Five strains of Vibrio campbellii isolated from Mariana Trench.</title>
        <authorList>
            <person name="Liang J."/>
            <person name="Zhang X.-H."/>
        </authorList>
    </citation>
    <scope>NUCLEOTIDE SEQUENCE</scope>
    <source>
        <strain evidence="2">LJC014</strain>
        <plasmid evidence="2">unnamed1</plasmid>
    </source>
</reference>
<evidence type="ECO:0000256" key="1">
    <source>
        <dbReference type="SAM" id="SignalP"/>
    </source>
</evidence>
<keyword evidence="2" id="KW-0614">Plasmid</keyword>
<name>A0AAE9SM89_9VIBR</name>
<dbReference type="AlphaFoldDB" id="A0AAE9SM89"/>
<dbReference type="Proteomes" id="UP001058687">
    <property type="component" value="Plasmid unnamed1"/>
</dbReference>
<dbReference type="EMBL" id="CP050469">
    <property type="protein sequence ID" value="UTZ29874.1"/>
    <property type="molecule type" value="Genomic_DNA"/>
</dbReference>
<sequence length="364" mass="39972">MNKILILPLIALSTNSFASPDAEFISGRGADKCPEDRFCLYGDPNFNVAQPYDHILAIKEGVQLNAQQLEDFGFPVGAPHGVSSVVNNLNVPAVLIKGNDISGDSAEVAAGARLSHAPYGFNDKVNSVVTQAIINIDTPMFLPPKVITVGANDSAVLTIDNSRNDQSFEVSLDVQVTEGKGLISLDGYESEFTVPAGEAVKKDISITGNEIGQGTLTATMKPEIGYLNQSNNTVSAKITVEENKIPDLHVSQSFDRSWESWWPEHEWYFTYNLDLISDTLTVKHWKMSFSLPEGAYIPQSWLDTQSSWLKLNEDESVDGKVVLENTSGHNISPDSDIALHLEVHYLENDVEHQKLKDLKLEEVG</sequence>
<geneLocation type="plasmid" evidence="2 3">
    <name>unnamed1</name>
</geneLocation>
<dbReference type="RefSeq" id="WP_255944424.1">
    <property type="nucleotide sequence ID" value="NZ_CP050469.1"/>
</dbReference>
<evidence type="ECO:0000313" key="3">
    <source>
        <dbReference type="Proteomes" id="UP001058687"/>
    </source>
</evidence>
<accession>A0AAE9SM89</accession>
<protein>
    <recommendedName>
        <fullName evidence="4">Aerolysin family beta-barrel pore-forming toxin</fullName>
    </recommendedName>
</protein>
<gene>
    <name evidence="2" type="ORF">HB761_24760</name>
</gene>
<evidence type="ECO:0008006" key="4">
    <source>
        <dbReference type="Google" id="ProtNLM"/>
    </source>
</evidence>
<proteinExistence type="predicted"/>